<dbReference type="Pfam" id="PF13193">
    <property type="entry name" value="AMP-binding_C"/>
    <property type="match status" value="1"/>
</dbReference>
<dbReference type="PANTHER" id="PTHR43859">
    <property type="entry name" value="ACYL-ACTIVATING ENZYME"/>
    <property type="match status" value="1"/>
</dbReference>
<evidence type="ECO:0000259" key="5">
    <source>
        <dbReference type="Pfam" id="PF00501"/>
    </source>
</evidence>
<evidence type="ECO:0000256" key="3">
    <source>
        <dbReference type="ARBA" id="ARBA00022832"/>
    </source>
</evidence>
<gene>
    <name evidence="7" type="ORF">FOZ76_17140</name>
</gene>
<dbReference type="InterPro" id="IPR042099">
    <property type="entry name" value="ANL_N_sf"/>
</dbReference>
<dbReference type="Proteomes" id="UP000318405">
    <property type="component" value="Unassembled WGS sequence"/>
</dbReference>
<proteinExistence type="inferred from homology"/>
<evidence type="ECO:0000256" key="1">
    <source>
        <dbReference type="ARBA" id="ARBA00006432"/>
    </source>
</evidence>
<dbReference type="PROSITE" id="PS00455">
    <property type="entry name" value="AMP_BINDING"/>
    <property type="match status" value="1"/>
</dbReference>
<dbReference type="GO" id="GO:0006631">
    <property type="term" value="P:fatty acid metabolic process"/>
    <property type="evidence" value="ECO:0007669"/>
    <property type="project" value="UniProtKB-KW"/>
</dbReference>
<evidence type="ECO:0000259" key="6">
    <source>
        <dbReference type="Pfam" id="PF13193"/>
    </source>
</evidence>
<keyword evidence="2 7" id="KW-0436">Ligase</keyword>
<dbReference type="PANTHER" id="PTHR43859:SF4">
    <property type="entry name" value="BUTANOATE--COA LIGASE AAE1-RELATED"/>
    <property type="match status" value="1"/>
</dbReference>
<dbReference type="InterPro" id="IPR000873">
    <property type="entry name" value="AMP-dep_synth/lig_dom"/>
</dbReference>
<evidence type="ECO:0000313" key="8">
    <source>
        <dbReference type="Proteomes" id="UP000318405"/>
    </source>
</evidence>
<keyword evidence="4" id="KW-0443">Lipid metabolism</keyword>
<protein>
    <submittedName>
        <fullName evidence="7">Long-chain fatty acid--CoA ligase</fullName>
    </submittedName>
</protein>
<reference evidence="7 8" key="1">
    <citation type="submission" date="2019-07" db="EMBL/GenBank/DDBJ databases">
        <title>Qingshengfaniella alkalisoli gen. nov., sp. nov., isolated from saline soil.</title>
        <authorList>
            <person name="Xu L."/>
            <person name="Huang X.-X."/>
            <person name="Sun J.-Q."/>
        </authorList>
    </citation>
    <scope>NUCLEOTIDE SEQUENCE [LARGE SCALE GENOMIC DNA]</scope>
    <source>
        <strain evidence="7 8">DSM 27279</strain>
    </source>
</reference>
<organism evidence="7 8">
    <name type="scientific">Verticiella sediminum</name>
    <dbReference type="NCBI Taxonomy" id="1247510"/>
    <lineage>
        <taxon>Bacteria</taxon>
        <taxon>Pseudomonadati</taxon>
        <taxon>Pseudomonadota</taxon>
        <taxon>Betaproteobacteria</taxon>
        <taxon>Burkholderiales</taxon>
        <taxon>Alcaligenaceae</taxon>
        <taxon>Verticiella</taxon>
    </lineage>
</organism>
<dbReference type="OrthoDB" id="9766486at2"/>
<sequence length="585" mass="64718">MQDRTYPEFSTRYPLLVTTLMKRPVSLYPEQIGVVYRNHVSGEYTRLTWAGWHERVCRLANALRGPLAVSPGQPPRLGDRVGTLAFNTHRHLELYYAVPGIGATLHAVNIRLSPEHITYTIRHAQDRVLFVDDIVLPLLEGIWDKVSDVVRTVVYMSDKPGLPDTRIPNLIHYEDLLAAQPPEHEWAYLDEDTNATLCYTTGTTGLPKGATFTHRQLYLMTLHILAAQNMSNTPAHISREHLGENAVPMLNTPLFHAHGWGAPFFCVFSAQKIVLPGSFTVKGFCELVQTERVTSVSVVPTIAAMLLEYPQLHEYDLSSLTRVGVGGGALPLGLKTKLEKLLPSFQVSSGYGMTESAPAAVNAFVKKHMVDWGKERLDGVLVKTGVPMPGLEVQVVDEAGKPVARDGASIGEIVMRGPWITEKYYDNPEKTAEVWYDGWFHTGDIATVDADGFIVIADRIKDVIRSGAEMVPTVLLENLIAMADFVLEATVVGAPDPVWGERPLALVRLRPGHDAGATDVVDFLFEHGVQTGRITKWMVPRLITLTDDIPRTSVGKFNKKAVRDRIDEYVAQAVDVSEHVGKTQG</sequence>
<dbReference type="SUPFAM" id="SSF56801">
    <property type="entry name" value="Acetyl-CoA synthetase-like"/>
    <property type="match status" value="1"/>
</dbReference>
<comment type="similarity">
    <text evidence="1">Belongs to the ATP-dependent AMP-binding enzyme family.</text>
</comment>
<evidence type="ECO:0000256" key="2">
    <source>
        <dbReference type="ARBA" id="ARBA00022598"/>
    </source>
</evidence>
<keyword evidence="3" id="KW-0276">Fatty acid metabolism</keyword>
<feature type="domain" description="AMP-binding enzyme C-terminal" evidence="6">
    <location>
        <begin position="476"/>
        <end position="556"/>
    </location>
</feature>
<name>A0A556AGV0_9BURK</name>
<dbReference type="Gene3D" id="3.40.50.12780">
    <property type="entry name" value="N-terminal domain of ligase-like"/>
    <property type="match status" value="1"/>
</dbReference>
<dbReference type="Pfam" id="PF00501">
    <property type="entry name" value="AMP-binding"/>
    <property type="match status" value="1"/>
</dbReference>
<dbReference type="InterPro" id="IPR020845">
    <property type="entry name" value="AMP-binding_CS"/>
</dbReference>
<dbReference type="NCBIfam" id="NF004837">
    <property type="entry name" value="PRK06187.1"/>
    <property type="match status" value="1"/>
</dbReference>
<dbReference type="GO" id="GO:0016874">
    <property type="term" value="F:ligase activity"/>
    <property type="evidence" value="ECO:0007669"/>
    <property type="project" value="UniProtKB-KW"/>
</dbReference>
<feature type="domain" description="AMP-dependent synthetase/ligase" evidence="5">
    <location>
        <begin position="29"/>
        <end position="425"/>
    </location>
</feature>
<evidence type="ECO:0000256" key="4">
    <source>
        <dbReference type="ARBA" id="ARBA00023098"/>
    </source>
</evidence>
<comment type="caution">
    <text evidence="7">The sequence shown here is derived from an EMBL/GenBank/DDBJ whole genome shotgun (WGS) entry which is preliminary data.</text>
</comment>
<dbReference type="Gene3D" id="3.30.300.30">
    <property type="match status" value="1"/>
</dbReference>
<keyword evidence="8" id="KW-1185">Reference proteome</keyword>
<dbReference type="AlphaFoldDB" id="A0A556AGV0"/>
<accession>A0A556AGV0</accession>
<dbReference type="InterPro" id="IPR025110">
    <property type="entry name" value="AMP-bd_C"/>
</dbReference>
<evidence type="ECO:0000313" key="7">
    <source>
        <dbReference type="EMBL" id="TSH92099.1"/>
    </source>
</evidence>
<dbReference type="EMBL" id="VLTJ01000030">
    <property type="protein sequence ID" value="TSH92099.1"/>
    <property type="molecule type" value="Genomic_DNA"/>
</dbReference>
<dbReference type="RefSeq" id="WP_143949512.1">
    <property type="nucleotide sequence ID" value="NZ_BAABMB010000007.1"/>
</dbReference>
<dbReference type="InterPro" id="IPR045851">
    <property type="entry name" value="AMP-bd_C_sf"/>
</dbReference>